<dbReference type="Gene3D" id="2.60.120.650">
    <property type="entry name" value="Cupin"/>
    <property type="match status" value="1"/>
</dbReference>
<evidence type="ECO:0000256" key="6">
    <source>
        <dbReference type="ARBA" id="ARBA00022737"/>
    </source>
</evidence>
<dbReference type="EC" id="1.14.11.66" evidence="4"/>
<dbReference type="Pfam" id="PF13832">
    <property type="entry name" value="zf-HC5HC2H_2"/>
    <property type="match status" value="1"/>
</dbReference>
<accession>A0A8C9MXP9</accession>
<evidence type="ECO:0000256" key="21">
    <source>
        <dbReference type="ARBA" id="ARBA00080011"/>
    </source>
</evidence>
<keyword evidence="11" id="KW-0007">Acetylation</keyword>
<dbReference type="SUPFAM" id="SSF57903">
    <property type="entry name" value="FYVE/PHD zinc finger"/>
    <property type="match status" value="1"/>
</dbReference>
<keyword evidence="12" id="KW-0560">Oxidoreductase</keyword>
<reference evidence="27" key="2">
    <citation type="submission" date="2025-09" db="UniProtKB">
        <authorList>
            <consortium name="Ensembl"/>
        </authorList>
    </citation>
    <scope>IDENTIFICATION</scope>
</reference>
<keyword evidence="6" id="KW-0677">Repeat</keyword>
<feature type="domain" description="JmjN" evidence="24">
    <location>
        <begin position="15"/>
        <end position="57"/>
    </location>
</feature>
<dbReference type="PROSITE" id="PS51805">
    <property type="entry name" value="EPHD"/>
    <property type="match status" value="1"/>
</dbReference>
<dbReference type="InterPro" id="IPR001965">
    <property type="entry name" value="Znf_PHD"/>
</dbReference>
<dbReference type="SUPFAM" id="SSF51197">
    <property type="entry name" value="Clavaminate synthase-like"/>
    <property type="match status" value="1"/>
</dbReference>
<evidence type="ECO:0000256" key="8">
    <source>
        <dbReference type="ARBA" id="ARBA00022833"/>
    </source>
</evidence>
<evidence type="ECO:0000259" key="25">
    <source>
        <dbReference type="PROSITE" id="PS51184"/>
    </source>
</evidence>
<dbReference type="GO" id="GO:0000785">
    <property type="term" value="C:chromatin"/>
    <property type="evidence" value="ECO:0007669"/>
    <property type="project" value="TreeGrafter"/>
</dbReference>
<evidence type="ECO:0000313" key="28">
    <source>
        <dbReference type="Proteomes" id="UP000694409"/>
    </source>
</evidence>
<dbReference type="Ensembl" id="ENSSCAT00000011267.1">
    <property type="protein sequence ID" value="ENSSCAP00000009957.1"/>
    <property type="gene ID" value="ENSSCAG00000007330.1"/>
</dbReference>
<evidence type="ECO:0000256" key="4">
    <source>
        <dbReference type="ARBA" id="ARBA00012900"/>
    </source>
</evidence>
<dbReference type="SMART" id="SM00249">
    <property type="entry name" value="PHD"/>
    <property type="match status" value="2"/>
</dbReference>
<dbReference type="SMART" id="SM00558">
    <property type="entry name" value="JmjC"/>
    <property type="match status" value="1"/>
</dbReference>
<dbReference type="GeneTree" id="ENSGT00940000159248"/>
<dbReference type="FunFam" id="3.30.40.10:FF:000029">
    <property type="entry name" value="lysine-specific demethylase 4C isoform X1"/>
    <property type="match status" value="1"/>
</dbReference>
<feature type="compositionally biased region" description="Pro residues" evidence="23">
    <location>
        <begin position="447"/>
        <end position="462"/>
    </location>
</feature>
<dbReference type="GO" id="GO:0140684">
    <property type="term" value="F:histone H3K9me2/H3K9me3 demethylase activity"/>
    <property type="evidence" value="ECO:0007669"/>
    <property type="project" value="UniProtKB-EC"/>
</dbReference>
<organism evidence="27 28">
    <name type="scientific">Serinus canaria</name>
    <name type="common">Island canary</name>
    <name type="synonym">Fringilla canaria</name>
    <dbReference type="NCBI Taxonomy" id="9135"/>
    <lineage>
        <taxon>Eukaryota</taxon>
        <taxon>Metazoa</taxon>
        <taxon>Chordata</taxon>
        <taxon>Craniata</taxon>
        <taxon>Vertebrata</taxon>
        <taxon>Euteleostomi</taxon>
        <taxon>Archelosauria</taxon>
        <taxon>Archosauria</taxon>
        <taxon>Dinosauria</taxon>
        <taxon>Saurischia</taxon>
        <taxon>Theropoda</taxon>
        <taxon>Coelurosauria</taxon>
        <taxon>Aves</taxon>
        <taxon>Neognathae</taxon>
        <taxon>Neoaves</taxon>
        <taxon>Telluraves</taxon>
        <taxon>Australaves</taxon>
        <taxon>Passeriformes</taxon>
        <taxon>Passeroidea</taxon>
        <taxon>Fringillidae</taxon>
        <taxon>Carduelinae</taxon>
        <taxon>Serinus</taxon>
    </lineage>
</organism>
<keyword evidence="7" id="KW-0863">Zinc-finger</keyword>
<evidence type="ECO:0000256" key="17">
    <source>
        <dbReference type="ARBA" id="ARBA00049349"/>
    </source>
</evidence>
<evidence type="ECO:0000256" key="9">
    <source>
        <dbReference type="ARBA" id="ARBA00022853"/>
    </source>
</evidence>
<dbReference type="FunFam" id="3.10.330.70:FF:000001">
    <property type="entry name" value="Putative lysine-specific demethylase 4a"/>
    <property type="match status" value="1"/>
</dbReference>
<evidence type="ECO:0000256" key="12">
    <source>
        <dbReference type="ARBA" id="ARBA00023002"/>
    </source>
</evidence>
<dbReference type="InterPro" id="IPR019787">
    <property type="entry name" value="Znf_PHD-finger"/>
</dbReference>
<feature type="region of interest" description="Disordered" evidence="23">
    <location>
        <begin position="387"/>
        <end position="406"/>
    </location>
</feature>
<keyword evidence="28" id="KW-1185">Reference proteome</keyword>
<dbReference type="InterPro" id="IPR047483">
    <property type="entry name" value="Tudor_KDM4B_rpt1"/>
</dbReference>
<dbReference type="Pfam" id="PF02375">
    <property type="entry name" value="JmjN"/>
    <property type="match status" value="1"/>
</dbReference>
<evidence type="ECO:0000256" key="23">
    <source>
        <dbReference type="SAM" id="MobiDB-lite"/>
    </source>
</evidence>
<evidence type="ECO:0000256" key="10">
    <source>
        <dbReference type="ARBA" id="ARBA00022964"/>
    </source>
</evidence>
<name>A0A8C9MXP9_SERCA</name>
<feature type="region of interest" description="Disordered" evidence="23">
    <location>
        <begin position="418"/>
        <end position="470"/>
    </location>
</feature>
<evidence type="ECO:0000256" key="2">
    <source>
        <dbReference type="ARBA" id="ARBA00004123"/>
    </source>
</evidence>
<dbReference type="SMART" id="SM00333">
    <property type="entry name" value="TUDOR"/>
    <property type="match status" value="2"/>
</dbReference>
<evidence type="ECO:0000256" key="1">
    <source>
        <dbReference type="ARBA" id="ARBA00001954"/>
    </source>
</evidence>
<keyword evidence="16" id="KW-0539">Nucleus</keyword>
<evidence type="ECO:0000256" key="13">
    <source>
        <dbReference type="ARBA" id="ARBA00023004"/>
    </source>
</evidence>
<dbReference type="InterPro" id="IPR013083">
    <property type="entry name" value="Znf_RING/FYVE/PHD"/>
</dbReference>
<dbReference type="FunFam" id="2.60.120.650:FF:000003">
    <property type="entry name" value="Lysine-specific demethylase 4D"/>
    <property type="match status" value="1"/>
</dbReference>
<dbReference type="GO" id="GO:0008270">
    <property type="term" value="F:zinc ion binding"/>
    <property type="evidence" value="ECO:0007669"/>
    <property type="project" value="UniProtKB-KW"/>
</dbReference>
<reference evidence="27" key="1">
    <citation type="submission" date="2025-08" db="UniProtKB">
        <authorList>
            <consortium name="Ensembl"/>
        </authorList>
    </citation>
    <scope>IDENTIFICATION</scope>
</reference>
<dbReference type="InterPro" id="IPR034732">
    <property type="entry name" value="EPHD"/>
</dbReference>
<dbReference type="Proteomes" id="UP000694409">
    <property type="component" value="Unassembled WGS sequence"/>
</dbReference>
<sequence length="1018" mass="115159">MGSENPSPQNPGCKIMTFRPSLEEFRDFGRFIAFMESQGAHRAGLAKVIPPKEWKPRRTYDDIDDMVIPAPIQQVVTGQSGLFTQYNIQKKPMTVGEYRRLANSEKYCTPRHQDFEDLERKYWKNLTFVSPIYGADISGSLYDADVDEWNIGNLNTLLDMVEHECGIIIEGVNTPYLYFGMWKTTFAWHTEDMDLYSINYLHFGEPKSWYAIPPEHGKRLERLAKGFFPGSSQGCDAFLRHKMTLISPSILKKYGIPFDRITQEAGEFMITFPYGYHAGFNHGFNCAESTNFATLRWIDYGKMATQCTCRKDMVKISMDVFVRVLQPERYELWKQGKDSAVLDHMKPTALSSPELDAWNETKAELKAKLLRRLFFYDKSHFCAFRSHRKRSQPRRHKTEDQKSLGDVMAIETALEDVKVKEELKRGPDLEEEERSKGMEGEGEAPPEAGPGPARPSGPPSAPGPEQARPAAPLNVVQPSEAPAEEDDFRPRPIIPMLYVVPRSKKVVFDKEHMSCQQAFEQFAASAFSKVKMEIKKSRRHPLGKPPTRSPLSVVKQETSSDEEMFPFSGEEDMSDAEALKSLLSFQWKNKALNFPAERKFNAAAALSEPYCAVCTLFYPYNQVIPHHRPSSFVHLSKCGQKTKPLIPEMCFTSSGENTEPLPSNSYIGEDGTSPLISCAKCCLQVHASCYGIRPELVNEGWACSRCSAGAWAAECCLCNLRGGALQMTTDGRWVHIICAIAVPEARFLNVIERHPVDISAIPEQRWKLRCVYCRKRMRKVSGACVQCSYEHCSTSFHVTCAHAAGVPMEPDDWPYVVSITCFKHKANSGTGVPFRREVALGQTVITKNRNGLYYRCRVIGTSTQTFYEVNFDDGSYSDNVYPESIISRDCIQMGPPPEGELVQLQWTDGIIYKAKFIAAQISQIYQVEFEDGSQLMVKRGDIYTLEEELPKRVKSRLSLSTGAPQEEVFSGDEGRAAKRPRLGNPRNPEEYGQSPDYLAFMESLLQTQYQPGTQSNMF</sequence>
<keyword evidence="5" id="KW-0479">Metal-binding</keyword>
<dbReference type="InterPro" id="IPR011011">
    <property type="entry name" value="Znf_FYVE_PHD"/>
</dbReference>
<evidence type="ECO:0000256" key="19">
    <source>
        <dbReference type="ARBA" id="ARBA00069270"/>
    </source>
</evidence>
<dbReference type="Gene3D" id="2.30.30.140">
    <property type="match status" value="1"/>
</dbReference>
<dbReference type="Gene3D" id="3.30.40.10">
    <property type="entry name" value="Zinc/RING finger domain, C3HC4 (zinc finger)"/>
    <property type="match status" value="2"/>
</dbReference>
<keyword evidence="8" id="KW-0862">Zinc</keyword>
<dbReference type="Pfam" id="PF02373">
    <property type="entry name" value="JmjC"/>
    <property type="match status" value="1"/>
</dbReference>
<feature type="compositionally biased region" description="Basic residues" evidence="23">
    <location>
        <begin position="387"/>
        <end position="396"/>
    </location>
</feature>
<comment type="subcellular location">
    <subcellularLocation>
        <location evidence="2">Nucleus</location>
    </subcellularLocation>
</comment>
<dbReference type="AlphaFoldDB" id="A0A8C9MXP9"/>
<feature type="domain" description="JmjC" evidence="25">
    <location>
        <begin position="143"/>
        <end position="309"/>
    </location>
</feature>
<dbReference type="CDD" id="cd15714">
    <property type="entry name" value="ePHD_JMJD2B"/>
    <property type="match status" value="1"/>
</dbReference>
<feature type="compositionally biased region" description="Basic and acidic residues" evidence="23">
    <location>
        <begin position="418"/>
        <end position="439"/>
    </location>
</feature>
<feature type="region of interest" description="Disordered" evidence="23">
    <location>
        <begin position="537"/>
        <end position="561"/>
    </location>
</feature>
<comment type="similarity">
    <text evidence="3">Belongs to the JHDM3 histone demethylase family.</text>
</comment>
<dbReference type="Pfam" id="PF13831">
    <property type="entry name" value="PHD_2"/>
    <property type="match status" value="1"/>
</dbReference>
<evidence type="ECO:0000256" key="7">
    <source>
        <dbReference type="ARBA" id="ARBA00022771"/>
    </source>
</evidence>
<dbReference type="PANTHER" id="PTHR10694:SF7">
    <property type="entry name" value="[HISTONE H3]-TRIMETHYL-L-LYSINE(9) DEMETHYLASE"/>
    <property type="match status" value="1"/>
</dbReference>
<dbReference type="InterPro" id="IPR002999">
    <property type="entry name" value="Tudor"/>
</dbReference>
<dbReference type="InterPro" id="IPR003347">
    <property type="entry name" value="JmjC_dom"/>
</dbReference>
<feature type="region of interest" description="Disordered" evidence="23">
    <location>
        <begin position="956"/>
        <end position="993"/>
    </location>
</feature>
<evidence type="ECO:0000256" key="3">
    <source>
        <dbReference type="ARBA" id="ARBA00009711"/>
    </source>
</evidence>
<evidence type="ECO:0000256" key="22">
    <source>
        <dbReference type="ARBA" id="ARBA00082446"/>
    </source>
</evidence>
<evidence type="ECO:0000256" key="18">
    <source>
        <dbReference type="ARBA" id="ARBA00054423"/>
    </source>
</evidence>
<keyword evidence="9" id="KW-0156">Chromatin regulator</keyword>
<proteinExistence type="inferred from homology"/>
<evidence type="ECO:0000256" key="15">
    <source>
        <dbReference type="ARBA" id="ARBA00023163"/>
    </source>
</evidence>
<dbReference type="CDD" id="cd15576">
    <property type="entry name" value="PHD_JMJD2B"/>
    <property type="match status" value="1"/>
</dbReference>
<keyword evidence="14" id="KW-0805">Transcription regulation</keyword>
<evidence type="ECO:0000256" key="14">
    <source>
        <dbReference type="ARBA" id="ARBA00023015"/>
    </source>
</evidence>
<comment type="catalytic activity">
    <reaction evidence="17">
        <text>N(6),N(6),N(6)-trimethyl-L-lysyl(9)-[histone H3] + 2 2-oxoglutarate + 2 O2 = N(6)-methyl-L-lysyl(9)-[histone H3] + 2 formaldehyde + 2 succinate + 2 CO2</text>
        <dbReference type="Rhea" id="RHEA:60200"/>
        <dbReference type="Rhea" id="RHEA-COMP:15538"/>
        <dbReference type="Rhea" id="RHEA-COMP:15542"/>
        <dbReference type="ChEBI" id="CHEBI:15379"/>
        <dbReference type="ChEBI" id="CHEBI:16526"/>
        <dbReference type="ChEBI" id="CHEBI:16810"/>
        <dbReference type="ChEBI" id="CHEBI:16842"/>
        <dbReference type="ChEBI" id="CHEBI:30031"/>
        <dbReference type="ChEBI" id="CHEBI:61929"/>
        <dbReference type="ChEBI" id="CHEBI:61961"/>
        <dbReference type="EC" id="1.14.11.66"/>
    </reaction>
</comment>
<keyword evidence="13" id="KW-0408">Iron</keyword>
<dbReference type="GO" id="GO:0005634">
    <property type="term" value="C:nucleus"/>
    <property type="evidence" value="ECO:0007669"/>
    <property type="project" value="UniProtKB-SubCell"/>
</dbReference>
<dbReference type="GO" id="GO:0010468">
    <property type="term" value="P:regulation of gene expression"/>
    <property type="evidence" value="ECO:0007669"/>
    <property type="project" value="TreeGrafter"/>
</dbReference>
<dbReference type="PANTHER" id="PTHR10694">
    <property type="entry name" value="LYSINE-SPECIFIC DEMETHYLASE"/>
    <property type="match status" value="1"/>
</dbReference>
<gene>
    <name evidence="27" type="primary">KDM4B</name>
</gene>
<dbReference type="PROSITE" id="PS51183">
    <property type="entry name" value="JMJN"/>
    <property type="match status" value="1"/>
</dbReference>
<evidence type="ECO:0000313" key="27">
    <source>
        <dbReference type="Ensembl" id="ENSSCAP00000009957.1"/>
    </source>
</evidence>
<comment type="cofactor">
    <cofactor evidence="1">
        <name>Fe(2+)</name>
        <dbReference type="ChEBI" id="CHEBI:29033"/>
    </cofactor>
</comment>
<dbReference type="InterPro" id="IPR003349">
    <property type="entry name" value="JmjN"/>
</dbReference>
<dbReference type="SUPFAM" id="SSF63748">
    <property type="entry name" value="Tudor/PWWP/MBT"/>
    <property type="match status" value="2"/>
</dbReference>
<evidence type="ECO:0000259" key="26">
    <source>
        <dbReference type="PROSITE" id="PS51805"/>
    </source>
</evidence>
<dbReference type="PROSITE" id="PS51184">
    <property type="entry name" value="JMJC"/>
    <property type="match status" value="1"/>
</dbReference>
<dbReference type="Gene3D" id="3.10.330.70">
    <property type="match status" value="1"/>
</dbReference>
<dbReference type="SMART" id="SM00545">
    <property type="entry name" value="JmjN"/>
    <property type="match status" value="1"/>
</dbReference>
<evidence type="ECO:0000256" key="5">
    <source>
        <dbReference type="ARBA" id="ARBA00022723"/>
    </source>
</evidence>
<keyword evidence="10" id="KW-0223">Dioxygenase</keyword>
<dbReference type="Pfam" id="PF18104">
    <property type="entry name" value="Tudor_2"/>
    <property type="match status" value="2"/>
</dbReference>
<evidence type="ECO:0000259" key="24">
    <source>
        <dbReference type="PROSITE" id="PS51183"/>
    </source>
</evidence>
<feature type="domain" description="PHD-type" evidence="26">
    <location>
        <begin position="712"/>
        <end position="825"/>
    </location>
</feature>
<keyword evidence="15" id="KW-0804">Transcription</keyword>
<evidence type="ECO:0000256" key="20">
    <source>
        <dbReference type="ARBA" id="ARBA00076122"/>
    </source>
</evidence>
<protein>
    <recommendedName>
        <fullName evidence="19">Lysine-specific demethylase 4B</fullName>
        <ecNumber evidence="4">1.14.11.66</ecNumber>
    </recommendedName>
    <alternativeName>
        <fullName evidence="20">JmjC domain-containing histone demethylation protein 3B</fullName>
    </alternativeName>
    <alternativeName>
        <fullName evidence="21">Jumonji domain-containing protein 2B</fullName>
    </alternativeName>
    <alternativeName>
        <fullName evidence="22">[histone H3]-trimethyl-L-lysine(9) demethylase 4B</fullName>
    </alternativeName>
</protein>
<dbReference type="InterPro" id="IPR040477">
    <property type="entry name" value="KDM4-like_Tudor"/>
</dbReference>
<dbReference type="CDD" id="cd20464">
    <property type="entry name" value="Tudor_JMJD2B_rpt1"/>
    <property type="match status" value="1"/>
</dbReference>
<comment type="function">
    <text evidence="18">Histone demethylase that specifically demethylates 'Lys-9' of histone H3, thereby playing a role in histone code. Does not demethylate histone H3 'Lys-4', H3 'Lys-27', H3 'Lys-36' nor H4 'Lys-20'. Only able to demethylate trimethylated H3 'Lys-9', with a weaker activity than KDM4A, KDM4C and KDM4D. Demethylation of Lys residue generates formaldehyde and succinate. Plays a critical role in the development of the central nervous system (CNS).</text>
</comment>
<evidence type="ECO:0000256" key="16">
    <source>
        <dbReference type="ARBA" id="ARBA00023242"/>
    </source>
</evidence>
<evidence type="ECO:0000256" key="11">
    <source>
        <dbReference type="ARBA" id="ARBA00022990"/>
    </source>
</evidence>